<reference evidence="1" key="1">
    <citation type="submission" date="2019-04" db="EMBL/GenBank/DDBJ databases">
        <title>Microbes associate with the intestines of laboratory mice.</title>
        <authorList>
            <person name="Navarre W."/>
            <person name="Wong E."/>
            <person name="Huang K."/>
            <person name="Tropini C."/>
            <person name="Ng K."/>
            <person name="Yu B."/>
        </authorList>
    </citation>
    <scope>NUCLEOTIDE SEQUENCE</scope>
    <source>
        <strain evidence="1">NM72_1-8</strain>
    </source>
</reference>
<proteinExistence type="predicted"/>
<accession>A0AC61QYJ6</accession>
<comment type="caution">
    <text evidence="1">The sequence shown here is derived from an EMBL/GenBank/DDBJ whole genome shotgun (WGS) entry which is preliminary data.</text>
</comment>
<dbReference type="Proteomes" id="UP000307720">
    <property type="component" value="Unassembled WGS sequence"/>
</dbReference>
<keyword evidence="2" id="KW-1185">Reference proteome</keyword>
<gene>
    <name evidence="1" type="ORF">E5357_09900</name>
</gene>
<evidence type="ECO:0000313" key="1">
    <source>
        <dbReference type="EMBL" id="TGX98121.1"/>
    </source>
</evidence>
<dbReference type="EMBL" id="SRZB01000021">
    <property type="protein sequence ID" value="TGX98121.1"/>
    <property type="molecule type" value="Genomic_DNA"/>
</dbReference>
<evidence type="ECO:0000313" key="2">
    <source>
        <dbReference type="Proteomes" id="UP000307720"/>
    </source>
</evidence>
<protein>
    <submittedName>
        <fullName evidence="1">Uncharacterized protein</fullName>
    </submittedName>
</protein>
<organism evidence="1 2">
    <name type="scientific">Hominisplanchenecus murintestinalis</name>
    <dbReference type="NCBI Taxonomy" id="2941517"/>
    <lineage>
        <taxon>Bacteria</taxon>
        <taxon>Bacillati</taxon>
        <taxon>Bacillota</taxon>
        <taxon>Clostridia</taxon>
        <taxon>Lachnospirales</taxon>
        <taxon>Lachnospiraceae</taxon>
        <taxon>Hominisplanchenecus</taxon>
    </lineage>
</organism>
<sequence>MFKKMKESVSAERRKQGSSGEYEEKADRDNRLFKRYALISNGAYALAAVLVVGSAIIRVGSESMRLIVWVALGIVLVGMIASALAGSHNGSMESRFTTGAGTAREIEKKYKAHLKAEKKLLEKGLLEEPVLTREISVKAEPVSALEAGKQEEQAEKETVSD</sequence>
<name>A0AC61QYJ6_9FIRM</name>